<accession>A0A2P6RFK5</accession>
<organism evidence="1 2">
    <name type="scientific">Rosa chinensis</name>
    <name type="common">China rose</name>
    <dbReference type="NCBI Taxonomy" id="74649"/>
    <lineage>
        <taxon>Eukaryota</taxon>
        <taxon>Viridiplantae</taxon>
        <taxon>Streptophyta</taxon>
        <taxon>Embryophyta</taxon>
        <taxon>Tracheophyta</taxon>
        <taxon>Spermatophyta</taxon>
        <taxon>Magnoliopsida</taxon>
        <taxon>eudicotyledons</taxon>
        <taxon>Gunneridae</taxon>
        <taxon>Pentapetalae</taxon>
        <taxon>rosids</taxon>
        <taxon>fabids</taxon>
        <taxon>Rosales</taxon>
        <taxon>Rosaceae</taxon>
        <taxon>Rosoideae</taxon>
        <taxon>Rosoideae incertae sedis</taxon>
        <taxon>Rosa</taxon>
    </lineage>
</organism>
<evidence type="ECO:0000313" key="1">
    <source>
        <dbReference type="EMBL" id="PRQ45197.1"/>
    </source>
</evidence>
<evidence type="ECO:0000313" key="2">
    <source>
        <dbReference type="Proteomes" id="UP000238479"/>
    </source>
</evidence>
<proteinExistence type="predicted"/>
<comment type="caution">
    <text evidence="1">The sequence shown here is derived from an EMBL/GenBank/DDBJ whole genome shotgun (WGS) entry which is preliminary data.</text>
</comment>
<dbReference type="Proteomes" id="UP000238479">
    <property type="component" value="Chromosome 3"/>
</dbReference>
<protein>
    <submittedName>
        <fullName evidence="1">Uncharacterized protein</fullName>
    </submittedName>
</protein>
<dbReference type="AlphaFoldDB" id="A0A2P6RFK5"/>
<gene>
    <name evidence="1" type="ORF">RchiOBHm_Chr3g0487541</name>
</gene>
<sequence>MCYSLVTFVPFSFSSINVCHRFFCLVPQRVTSIHSPKCQNLHICNSFREIAVNSLTSN</sequence>
<dbReference type="Gramene" id="PRQ45197">
    <property type="protein sequence ID" value="PRQ45197"/>
    <property type="gene ID" value="RchiOBHm_Chr3g0487541"/>
</dbReference>
<dbReference type="EMBL" id="PDCK01000041">
    <property type="protein sequence ID" value="PRQ45197.1"/>
    <property type="molecule type" value="Genomic_DNA"/>
</dbReference>
<reference evidence="1 2" key="1">
    <citation type="journal article" date="2018" name="Nat. Genet.">
        <title>The Rosa genome provides new insights in the design of modern roses.</title>
        <authorList>
            <person name="Bendahmane M."/>
        </authorList>
    </citation>
    <scope>NUCLEOTIDE SEQUENCE [LARGE SCALE GENOMIC DNA]</scope>
    <source>
        <strain evidence="2">cv. Old Blush</strain>
    </source>
</reference>
<keyword evidence="2" id="KW-1185">Reference proteome</keyword>
<name>A0A2P6RFK5_ROSCH</name>